<protein>
    <recommendedName>
        <fullName evidence="3">Polyphosphate kinase-2-related domain-containing protein</fullName>
    </recommendedName>
</protein>
<dbReference type="RefSeq" id="WP_020088611.1">
    <property type="nucleotide sequence ID" value="NZ_AZCZ01000005.1"/>
</dbReference>
<dbReference type="PATRIC" id="fig|1267003.4.peg.1860"/>
<dbReference type="GO" id="GO:0008976">
    <property type="term" value="F:polyphosphate kinase activity"/>
    <property type="evidence" value="ECO:0007669"/>
    <property type="project" value="InterPro"/>
</dbReference>
<organism evidence="4 5">
    <name type="scientific">Levilactobacillus parabrevis ATCC 53295</name>
    <dbReference type="NCBI Taxonomy" id="1267003"/>
    <lineage>
        <taxon>Bacteria</taxon>
        <taxon>Bacillati</taxon>
        <taxon>Bacillota</taxon>
        <taxon>Bacilli</taxon>
        <taxon>Lactobacillales</taxon>
        <taxon>Lactobacillaceae</taxon>
        <taxon>Levilactobacillus</taxon>
    </lineage>
</organism>
<keyword evidence="5" id="KW-1185">Reference proteome</keyword>
<dbReference type="Pfam" id="PF03976">
    <property type="entry name" value="PPK2"/>
    <property type="match status" value="1"/>
</dbReference>
<accession>A0A0R1GZH1</accession>
<sequence>MSTESSYRYTGEKSIDLAQLATHVEKGPDQAVINSALDANVATLSDLQSRLYSQKQHGVIVILQGMDTAGKDGLIRHVFSGLNPSGTSVVSFKEPTHVQLAHDFLWRVNQALPSRGEIRIFNRSQYEDVLISHVHPEMLTTQHLPGINSVADVDDKFWDHRYHDLKNYEKYLRHQGFEVIKIFLHLSKDEQTHRFERRIEVPSKNWKFVPSDMQERAFWDDYQDAYTKMLENTATKKSPWYLIPADDKGVARLIVSNILIDRLQGLNPQYPKVSSETKQKLRSVLQELKDHKL</sequence>
<name>A0A0R1GZH1_9LACO</name>
<dbReference type="NCBIfam" id="TIGR03709">
    <property type="entry name" value="PPK2_rel_1"/>
    <property type="match status" value="1"/>
</dbReference>
<dbReference type="SUPFAM" id="SSF52540">
    <property type="entry name" value="P-loop containing nucleoside triphosphate hydrolases"/>
    <property type="match status" value="1"/>
</dbReference>
<proteinExistence type="predicted"/>
<dbReference type="Proteomes" id="UP000051176">
    <property type="component" value="Unassembled WGS sequence"/>
</dbReference>
<evidence type="ECO:0000259" key="3">
    <source>
        <dbReference type="Pfam" id="PF03976"/>
    </source>
</evidence>
<dbReference type="PANTHER" id="PTHR34383:SF3">
    <property type="entry name" value="POLYPHOSPHATE:AMP PHOSPHOTRANSFERASE"/>
    <property type="match status" value="1"/>
</dbReference>
<dbReference type="PANTHER" id="PTHR34383">
    <property type="entry name" value="POLYPHOSPHATE:AMP PHOSPHOTRANSFERASE-RELATED"/>
    <property type="match status" value="1"/>
</dbReference>
<dbReference type="InterPro" id="IPR022488">
    <property type="entry name" value="PPK2-related"/>
</dbReference>
<evidence type="ECO:0000313" key="5">
    <source>
        <dbReference type="Proteomes" id="UP000051176"/>
    </source>
</evidence>
<dbReference type="Gene3D" id="3.40.50.300">
    <property type="entry name" value="P-loop containing nucleotide triphosphate hydrolases"/>
    <property type="match status" value="1"/>
</dbReference>
<dbReference type="OrthoDB" id="9775224at2"/>
<gene>
    <name evidence="4" type="ORF">FD07_GL001766</name>
</gene>
<keyword evidence="1" id="KW-0808">Transferase</keyword>
<dbReference type="GO" id="GO:0006797">
    <property type="term" value="P:polyphosphate metabolic process"/>
    <property type="evidence" value="ECO:0007669"/>
    <property type="project" value="InterPro"/>
</dbReference>
<dbReference type="PIRSF" id="PIRSF028756">
    <property type="entry name" value="PPK2_prd"/>
    <property type="match status" value="1"/>
</dbReference>
<dbReference type="AlphaFoldDB" id="A0A0R1GZH1"/>
<dbReference type="InterPro" id="IPR016898">
    <property type="entry name" value="Polyphosphate_phosphotransfera"/>
</dbReference>
<feature type="domain" description="Polyphosphate kinase-2-related" evidence="3">
    <location>
        <begin position="36"/>
        <end position="267"/>
    </location>
</feature>
<evidence type="ECO:0000256" key="2">
    <source>
        <dbReference type="ARBA" id="ARBA00022777"/>
    </source>
</evidence>
<dbReference type="eggNOG" id="COG2326">
    <property type="taxonomic scope" value="Bacteria"/>
</dbReference>
<evidence type="ECO:0000256" key="1">
    <source>
        <dbReference type="ARBA" id="ARBA00022679"/>
    </source>
</evidence>
<dbReference type="STRING" id="357278.IV61_GL002107"/>
<comment type="caution">
    <text evidence="4">The sequence shown here is derived from an EMBL/GenBank/DDBJ whole genome shotgun (WGS) entry which is preliminary data.</text>
</comment>
<reference evidence="4 5" key="1">
    <citation type="journal article" date="2015" name="Genome Announc.">
        <title>Expanding the biotechnology potential of lactobacilli through comparative genomics of 213 strains and associated genera.</title>
        <authorList>
            <person name="Sun Z."/>
            <person name="Harris H.M."/>
            <person name="McCann A."/>
            <person name="Guo C."/>
            <person name="Argimon S."/>
            <person name="Zhang W."/>
            <person name="Yang X."/>
            <person name="Jeffery I.B."/>
            <person name="Cooney J.C."/>
            <person name="Kagawa T.F."/>
            <person name="Liu W."/>
            <person name="Song Y."/>
            <person name="Salvetti E."/>
            <person name="Wrobel A."/>
            <person name="Rasinkangas P."/>
            <person name="Parkhill J."/>
            <person name="Rea M.C."/>
            <person name="O'Sullivan O."/>
            <person name="Ritari J."/>
            <person name="Douillard F.P."/>
            <person name="Paul Ross R."/>
            <person name="Yang R."/>
            <person name="Briner A.E."/>
            <person name="Felis G.E."/>
            <person name="de Vos W.M."/>
            <person name="Barrangou R."/>
            <person name="Klaenhammer T.R."/>
            <person name="Caufield P.W."/>
            <person name="Cui Y."/>
            <person name="Zhang H."/>
            <person name="O'Toole P.W."/>
        </authorList>
    </citation>
    <scope>NUCLEOTIDE SEQUENCE [LARGE SCALE GENOMIC DNA]</scope>
    <source>
        <strain evidence="4 5">ATCC 53295</strain>
    </source>
</reference>
<dbReference type="EMBL" id="AZCZ01000005">
    <property type="protein sequence ID" value="KRK39145.1"/>
    <property type="molecule type" value="Genomic_DNA"/>
</dbReference>
<dbReference type="InterPro" id="IPR022300">
    <property type="entry name" value="PPK2-rel_1"/>
</dbReference>
<evidence type="ECO:0000313" key="4">
    <source>
        <dbReference type="EMBL" id="KRK39145.1"/>
    </source>
</evidence>
<keyword evidence="2" id="KW-0418">Kinase</keyword>
<dbReference type="InterPro" id="IPR027417">
    <property type="entry name" value="P-loop_NTPase"/>
</dbReference>